<dbReference type="EMBL" id="CAXJRC010000043">
    <property type="protein sequence ID" value="CAL2108157.1"/>
    <property type="molecule type" value="Genomic_DNA"/>
</dbReference>
<evidence type="ECO:0000313" key="3">
    <source>
        <dbReference type="Proteomes" id="UP001497602"/>
    </source>
</evidence>
<dbReference type="InterPro" id="IPR011047">
    <property type="entry name" value="Quinoprotein_ADH-like_sf"/>
</dbReference>
<dbReference type="InterPro" id="IPR015943">
    <property type="entry name" value="WD40/YVTN_repeat-like_dom_sf"/>
</dbReference>
<evidence type="ECO:0000313" key="2">
    <source>
        <dbReference type="EMBL" id="CAL2108157.1"/>
    </source>
</evidence>
<sequence length="791" mass="87411">MYRFLSLIINIFELDMKKIVVLFLVFLSVKLVSQTDYSDRWEDLYSYTNVKDFVKIDDVIYAVTDNAVFVYNIQTNETTKISSIQGLSGETTSAIHYNVKNKRLVIGYEDGLIEVIDEKGKITTSPEITNFNQAGEKRINHIFEYNNKLYLATSFSIVVYDIDNLEFGDTYFIGLGSTDELINQITVFNDTIYAATKSGIYTAAINNPNLIDFKNWALQFTGNYTNVTVFNDQVFASKENELFRIQGSVSNSVQTFTENIEGLKGGNTSLSVALKSKAIIFNSSLSQVAEVNRTSDFSFNLNEVLEDNNQVYLATAKFGILKTELGALSTFQEVHPDGPMLNDIFSVEAHNNNVWVVYGGHTGTYAPLNRRIGYSRYTGEKWINTPFNSNQSPDLTSITIDKTKENTAFISAFGAASGADMNTPLTGGLLEVEDDKIKTFYNHLNSPLEDIEKDLPNFVTIRIGGTAFDNQGNLWVSNIRGTKKIKKLSPSGGWTEFDIESLVINNKALGMSDVVIDNSNTVWIATRSNGVYAFNERGDRKKSLTTEATRGSLPHIKVNTLAVDKNNRIWIGTLTGLVTFNNGAGIFDNNVNDANPIVILDEGIPKRLLGDQSINSIVVDGADNKWFGTETGGVLYTNPSGQKTLAQFNKDNSPLPTNKIKKISVDQETGKVYFATSKGMVAYNSKVAPFGETLEEVYAYPNPVLKKHDIVTIDGRNGTHLPKGTNVKILDTSGNLVYETNVVEGQQLGGGKVEWNKRNLAGTKVASGIYIVLLSNEDNTETASTKIAIVN</sequence>
<dbReference type="SUPFAM" id="SSF63829">
    <property type="entry name" value="Calcium-dependent phosphotriesterase"/>
    <property type="match status" value="1"/>
</dbReference>
<organism evidence="2 3">
    <name type="scientific">Tenacibaculum vairaonense</name>
    <dbReference type="NCBI Taxonomy" id="3137860"/>
    <lineage>
        <taxon>Bacteria</taxon>
        <taxon>Pseudomonadati</taxon>
        <taxon>Bacteroidota</taxon>
        <taxon>Flavobacteriia</taxon>
        <taxon>Flavobacteriales</taxon>
        <taxon>Flavobacteriaceae</taxon>
        <taxon>Tenacibaculum</taxon>
    </lineage>
</organism>
<gene>
    <name evidence="2" type="ORF">T190115A13A_60152</name>
</gene>
<keyword evidence="3" id="KW-1185">Reference proteome</keyword>
<dbReference type="SUPFAM" id="SSF50998">
    <property type="entry name" value="Quinoprotein alcohol dehydrogenase-like"/>
    <property type="match status" value="1"/>
</dbReference>
<dbReference type="InterPro" id="IPR011110">
    <property type="entry name" value="Reg_prop"/>
</dbReference>
<dbReference type="Gene3D" id="2.130.10.10">
    <property type="entry name" value="YVTN repeat-like/Quinoprotein amine dehydrogenase"/>
    <property type="match status" value="3"/>
</dbReference>
<accession>A0ABM9PQT4</accession>
<feature type="domain" description="PorZ N-terminal beta-propeller" evidence="1">
    <location>
        <begin position="60"/>
        <end position="216"/>
    </location>
</feature>
<evidence type="ECO:0000259" key="1">
    <source>
        <dbReference type="Pfam" id="PF21544"/>
    </source>
</evidence>
<proteinExistence type="predicted"/>
<dbReference type="Pfam" id="PF07494">
    <property type="entry name" value="Reg_prop"/>
    <property type="match status" value="1"/>
</dbReference>
<comment type="caution">
    <text evidence="2">The sequence shown here is derived from an EMBL/GenBank/DDBJ whole genome shotgun (WGS) entry which is preliminary data.</text>
</comment>
<name>A0ABM9PQT4_9FLAO</name>
<dbReference type="Pfam" id="PF21544">
    <property type="entry name" value="PorZ_N_b_propeller"/>
    <property type="match status" value="1"/>
</dbReference>
<dbReference type="Proteomes" id="UP001497602">
    <property type="component" value="Unassembled WGS sequence"/>
</dbReference>
<dbReference type="InterPro" id="IPR048954">
    <property type="entry name" value="PorZ_N"/>
</dbReference>
<dbReference type="Gene3D" id="2.60.40.4070">
    <property type="match status" value="1"/>
</dbReference>
<reference evidence="2 3" key="1">
    <citation type="submission" date="2024-05" db="EMBL/GenBank/DDBJ databases">
        <authorList>
            <person name="Duchaud E."/>
        </authorList>
    </citation>
    <scope>NUCLEOTIDE SEQUENCE [LARGE SCALE GENOMIC DNA]</scope>
    <source>
        <strain evidence="2">Ena-SAMPLE-TAB-13-05-2024-13:56:06:370-140305</strain>
    </source>
</reference>
<protein>
    <submittedName>
        <fullName evidence="2">Por secretion system C-terminal sorting domain-containing protein</fullName>
    </submittedName>
</protein>